<comment type="subcellular location">
    <subcellularLocation>
        <location evidence="1">Cytoplasm</location>
    </subcellularLocation>
</comment>
<dbReference type="PANTHER" id="PTHR20982:SF3">
    <property type="entry name" value="MITOCHONDRIAL RIBOSOME RECYCLING FACTOR PSEUDO 1"/>
    <property type="match status" value="1"/>
</dbReference>
<dbReference type="Gene3D" id="1.10.132.20">
    <property type="entry name" value="Ribosome-recycling factor"/>
    <property type="match status" value="1"/>
</dbReference>
<dbReference type="CDD" id="cd00520">
    <property type="entry name" value="RRF"/>
    <property type="match status" value="1"/>
</dbReference>
<dbReference type="InterPro" id="IPR002661">
    <property type="entry name" value="Ribosome_recyc_fac"/>
</dbReference>
<dbReference type="GO" id="GO:0005737">
    <property type="term" value="C:cytoplasm"/>
    <property type="evidence" value="ECO:0007669"/>
    <property type="project" value="UniProtKB-SubCell"/>
</dbReference>
<accession>A0A6J7GE39</accession>
<dbReference type="SUPFAM" id="SSF55194">
    <property type="entry name" value="Ribosome recycling factor, RRF"/>
    <property type="match status" value="1"/>
</dbReference>
<dbReference type="FunFam" id="3.30.1360.40:FF:000001">
    <property type="entry name" value="Ribosome-recycling factor"/>
    <property type="match status" value="1"/>
</dbReference>
<evidence type="ECO:0000256" key="4">
    <source>
        <dbReference type="ARBA" id="ARBA00022917"/>
    </source>
</evidence>
<name>A0A6J7GE39_9ZZZZ</name>
<dbReference type="GO" id="GO:0006412">
    <property type="term" value="P:translation"/>
    <property type="evidence" value="ECO:0007669"/>
    <property type="project" value="UniProtKB-KW"/>
</dbReference>
<dbReference type="Pfam" id="PF01765">
    <property type="entry name" value="RRF"/>
    <property type="match status" value="1"/>
</dbReference>
<dbReference type="FunFam" id="1.10.132.20:FF:000001">
    <property type="entry name" value="Ribosome-recycling factor"/>
    <property type="match status" value="1"/>
</dbReference>
<feature type="domain" description="Ribosome recycling factor" evidence="6">
    <location>
        <begin position="24"/>
        <end position="186"/>
    </location>
</feature>
<dbReference type="GO" id="GO:0043023">
    <property type="term" value="F:ribosomal large subunit binding"/>
    <property type="evidence" value="ECO:0007669"/>
    <property type="project" value="TreeGrafter"/>
</dbReference>
<dbReference type="NCBIfam" id="TIGR00496">
    <property type="entry name" value="frr"/>
    <property type="match status" value="1"/>
</dbReference>
<comment type="similarity">
    <text evidence="2">Belongs to the RRF family.</text>
</comment>
<sequence length="188" mass="21213">MSDQTDEILLEAEDKMDKAIAVAREDFATVRTGRATPTIFNKIVVDYYGTFTPIQQLASFQSPEARMIIVSPYDKGASAAIEKAIRDSDLGVNPTSDGSVIRVVLPQLTEERRKEYIKLAKHKAEEARISMRNIRRHAKESLDKLQKDGDVGEDEIRRAEKALDDLTHKHVEAIDEVLKHKEAELLEV</sequence>
<evidence type="ECO:0000313" key="7">
    <source>
        <dbReference type="EMBL" id="CAB4905286.1"/>
    </source>
</evidence>
<evidence type="ECO:0000256" key="2">
    <source>
        <dbReference type="ARBA" id="ARBA00005912"/>
    </source>
</evidence>
<keyword evidence="4" id="KW-0648">Protein biosynthesis</keyword>
<feature type="coiled-coil region" evidence="5">
    <location>
        <begin position="142"/>
        <end position="176"/>
    </location>
</feature>
<dbReference type="EMBL" id="CAFBMR010000007">
    <property type="protein sequence ID" value="CAB4905286.1"/>
    <property type="molecule type" value="Genomic_DNA"/>
</dbReference>
<dbReference type="InterPro" id="IPR036191">
    <property type="entry name" value="RRF_sf"/>
</dbReference>
<keyword evidence="5" id="KW-0175">Coiled coil</keyword>
<evidence type="ECO:0000256" key="3">
    <source>
        <dbReference type="ARBA" id="ARBA00022490"/>
    </source>
</evidence>
<dbReference type="HAMAP" id="MF_00040">
    <property type="entry name" value="RRF"/>
    <property type="match status" value="1"/>
</dbReference>
<organism evidence="7">
    <name type="scientific">freshwater metagenome</name>
    <dbReference type="NCBI Taxonomy" id="449393"/>
    <lineage>
        <taxon>unclassified sequences</taxon>
        <taxon>metagenomes</taxon>
        <taxon>ecological metagenomes</taxon>
    </lineage>
</organism>
<evidence type="ECO:0000256" key="1">
    <source>
        <dbReference type="ARBA" id="ARBA00004496"/>
    </source>
</evidence>
<gene>
    <name evidence="7" type="ORF">UFOPK3610_00379</name>
</gene>
<evidence type="ECO:0000259" key="6">
    <source>
        <dbReference type="Pfam" id="PF01765"/>
    </source>
</evidence>
<reference evidence="7" key="1">
    <citation type="submission" date="2020-05" db="EMBL/GenBank/DDBJ databases">
        <authorList>
            <person name="Chiriac C."/>
            <person name="Salcher M."/>
            <person name="Ghai R."/>
            <person name="Kavagutti S V."/>
        </authorList>
    </citation>
    <scope>NUCLEOTIDE SEQUENCE</scope>
</reference>
<dbReference type="InterPro" id="IPR023584">
    <property type="entry name" value="Ribosome_recyc_fac_dom"/>
</dbReference>
<dbReference type="PANTHER" id="PTHR20982">
    <property type="entry name" value="RIBOSOME RECYCLING FACTOR"/>
    <property type="match status" value="1"/>
</dbReference>
<dbReference type="AlphaFoldDB" id="A0A6J7GE39"/>
<proteinExistence type="inferred from homology"/>
<dbReference type="Gene3D" id="3.30.1360.40">
    <property type="match status" value="1"/>
</dbReference>
<keyword evidence="3" id="KW-0963">Cytoplasm</keyword>
<protein>
    <submittedName>
        <fullName evidence="7">Unannotated protein</fullName>
    </submittedName>
</protein>
<evidence type="ECO:0000256" key="5">
    <source>
        <dbReference type="SAM" id="Coils"/>
    </source>
</evidence>